<feature type="transmembrane region" description="Helical" evidence="1">
    <location>
        <begin position="89"/>
        <end position="107"/>
    </location>
</feature>
<dbReference type="AlphaFoldDB" id="A0A504JGH0"/>
<proteinExistence type="predicted"/>
<sequence length="130" mass="14619">MNIYLFLAGMLCLLLGIAHSIIGERNIFSSKRTKGNIVPTQAGTYITEKHLQIIWVVWHFVSVFIFFIGGIVLNISLNKNKYYQDSNEFIIQAILLTLTATSILILLGTKGKHPVWIAFLIIISLLLIGM</sequence>
<name>A0A504JGH0_9FLAO</name>
<feature type="transmembrane region" description="Helical" evidence="1">
    <location>
        <begin position="53"/>
        <end position="77"/>
    </location>
</feature>
<evidence type="ECO:0000313" key="3">
    <source>
        <dbReference type="Proteomes" id="UP000315540"/>
    </source>
</evidence>
<keyword evidence="1" id="KW-0472">Membrane</keyword>
<feature type="transmembrane region" description="Helical" evidence="1">
    <location>
        <begin position="113"/>
        <end position="129"/>
    </location>
</feature>
<accession>A0A504JGH0</accession>
<keyword evidence="1" id="KW-1133">Transmembrane helix</keyword>
<keyword evidence="1" id="KW-0812">Transmembrane</keyword>
<evidence type="ECO:0000256" key="1">
    <source>
        <dbReference type="SAM" id="Phobius"/>
    </source>
</evidence>
<comment type="caution">
    <text evidence="2">The sequence shown here is derived from an EMBL/GenBank/DDBJ whole genome shotgun (WGS) entry which is preliminary data.</text>
</comment>
<organism evidence="2 3">
    <name type="scientific">Aquimarina algicola</name>
    <dbReference type="NCBI Taxonomy" id="2589995"/>
    <lineage>
        <taxon>Bacteria</taxon>
        <taxon>Pseudomonadati</taxon>
        <taxon>Bacteroidota</taxon>
        <taxon>Flavobacteriia</taxon>
        <taxon>Flavobacteriales</taxon>
        <taxon>Flavobacteriaceae</taxon>
        <taxon>Aquimarina</taxon>
    </lineage>
</organism>
<gene>
    <name evidence="2" type="ORF">FHK87_03900</name>
</gene>
<protein>
    <submittedName>
        <fullName evidence="2">Uncharacterized protein</fullName>
    </submittedName>
</protein>
<dbReference type="RefSeq" id="WP_140590029.1">
    <property type="nucleotide sequence ID" value="NZ_VFWZ01000002.1"/>
</dbReference>
<keyword evidence="3" id="KW-1185">Reference proteome</keyword>
<evidence type="ECO:0000313" key="2">
    <source>
        <dbReference type="EMBL" id="TPN86753.1"/>
    </source>
</evidence>
<dbReference type="EMBL" id="VFWZ01000002">
    <property type="protein sequence ID" value="TPN86753.1"/>
    <property type="molecule type" value="Genomic_DNA"/>
</dbReference>
<dbReference type="Proteomes" id="UP000315540">
    <property type="component" value="Unassembled WGS sequence"/>
</dbReference>
<dbReference type="OrthoDB" id="1162797at2"/>
<reference evidence="2 3" key="1">
    <citation type="submission" date="2019-06" db="EMBL/GenBank/DDBJ databases">
        <authorList>
            <person name="Meng X."/>
        </authorList>
    </citation>
    <scope>NUCLEOTIDE SEQUENCE [LARGE SCALE GENOMIC DNA]</scope>
    <source>
        <strain evidence="2 3">M625</strain>
    </source>
</reference>